<reference evidence="1 2" key="1">
    <citation type="submission" date="2018-02" db="EMBL/GenBank/DDBJ databases">
        <authorList>
            <person name="Cohen D.B."/>
            <person name="Kent A.D."/>
        </authorList>
    </citation>
    <scope>NUCLEOTIDE SEQUENCE [LARGE SCALE GENOMIC DNA]</scope>
    <source>
        <strain evidence="1">1</strain>
    </source>
</reference>
<proteinExistence type="predicted"/>
<gene>
    <name evidence="1" type="ORF">MPLG2_1824</name>
</gene>
<dbReference type="RefSeq" id="WP_105185718.1">
    <property type="nucleotide sequence ID" value="NZ_BAAAGO010000063.1"/>
</dbReference>
<accession>A0A2N9JFG0</accession>
<dbReference type="PROSITE" id="PS51257">
    <property type="entry name" value="PROKAR_LIPOPROTEIN"/>
    <property type="match status" value="1"/>
</dbReference>
<dbReference type="AlphaFoldDB" id="A0A2N9JFG0"/>
<organism evidence="1 2">
    <name type="scientific">Micropruina glycogenica</name>
    <dbReference type="NCBI Taxonomy" id="75385"/>
    <lineage>
        <taxon>Bacteria</taxon>
        <taxon>Bacillati</taxon>
        <taxon>Actinomycetota</taxon>
        <taxon>Actinomycetes</taxon>
        <taxon>Propionibacteriales</taxon>
        <taxon>Nocardioidaceae</taxon>
        <taxon>Micropruina</taxon>
    </lineage>
</organism>
<dbReference type="KEGG" id="mgg:MPLG2_1824"/>
<evidence type="ECO:0008006" key="3">
    <source>
        <dbReference type="Google" id="ProtNLM"/>
    </source>
</evidence>
<evidence type="ECO:0000313" key="2">
    <source>
        <dbReference type="Proteomes" id="UP000238164"/>
    </source>
</evidence>
<dbReference type="EMBL" id="LT985188">
    <property type="protein sequence ID" value="SPD86854.1"/>
    <property type="molecule type" value="Genomic_DNA"/>
</dbReference>
<keyword evidence="2" id="KW-1185">Reference proteome</keyword>
<sequence length="104" mass="11108">MRTAALLGVAGFLLAGCVAYDPLVPRFEVKNLTGQHLNVTPANRAKATFQATPGERRFLPVLEAGCESFGWVATFDSGTIVAKIPGGCLGHLWTIRGVNDSTYE</sequence>
<protein>
    <recommendedName>
        <fullName evidence="3">Lipoprotein</fullName>
    </recommendedName>
</protein>
<name>A0A2N9JFG0_9ACTN</name>
<evidence type="ECO:0000313" key="1">
    <source>
        <dbReference type="EMBL" id="SPD86854.1"/>
    </source>
</evidence>
<dbReference type="Proteomes" id="UP000238164">
    <property type="component" value="Chromosome 1"/>
</dbReference>